<evidence type="ECO:0000313" key="2">
    <source>
        <dbReference type="EMBL" id="QHI35125.1"/>
    </source>
</evidence>
<sequence>MNYANFKDFLKLRRPKYYGVSNFLANNHFGISLAETALIILIYWALNEVIPFENKALKIIGPVLIAIIFAKYYFHVLLKTLKAFLSKGFNIVIFRRFTKSINLSNSILPIVGLYGKINLINDYTLVTTRIIGDETDTTEILSEISIHKHSNKNDWESTVIEFIKKSNIAIFYWAEAPTENMKWEMKEAIKLKDSIRILLILEDNIINDSDIQNAMIQLDKKSIIVFKLGNFTSQFYQFILN</sequence>
<dbReference type="Proteomes" id="UP000464657">
    <property type="component" value="Chromosome"/>
</dbReference>
<organism evidence="2 3">
    <name type="scientific">Kordia antarctica</name>
    <dbReference type="NCBI Taxonomy" id="1218801"/>
    <lineage>
        <taxon>Bacteria</taxon>
        <taxon>Pseudomonadati</taxon>
        <taxon>Bacteroidota</taxon>
        <taxon>Flavobacteriia</taxon>
        <taxon>Flavobacteriales</taxon>
        <taxon>Flavobacteriaceae</taxon>
        <taxon>Kordia</taxon>
    </lineage>
</organism>
<feature type="transmembrane region" description="Helical" evidence="1">
    <location>
        <begin position="20"/>
        <end position="44"/>
    </location>
</feature>
<keyword evidence="1" id="KW-0472">Membrane</keyword>
<gene>
    <name evidence="2" type="ORF">IMCC3317_04710</name>
</gene>
<feature type="transmembrane region" description="Helical" evidence="1">
    <location>
        <begin position="56"/>
        <end position="74"/>
    </location>
</feature>
<dbReference type="KEGG" id="kan:IMCC3317_04710"/>
<evidence type="ECO:0000256" key="1">
    <source>
        <dbReference type="SAM" id="Phobius"/>
    </source>
</evidence>
<dbReference type="AlphaFoldDB" id="A0A7L4ZET4"/>
<evidence type="ECO:0000313" key="3">
    <source>
        <dbReference type="Proteomes" id="UP000464657"/>
    </source>
</evidence>
<keyword evidence="3" id="KW-1185">Reference proteome</keyword>
<keyword evidence="1" id="KW-1133">Transmembrane helix</keyword>
<reference evidence="2 3" key="1">
    <citation type="journal article" date="2013" name="Int. J. Syst. Evol. Microbiol.">
        <title>Kordia antarctica sp. nov., isolated from Antarctic seawater.</title>
        <authorList>
            <person name="Baek K."/>
            <person name="Choi A."/>
            <person name="Kang I."/>
            <person name="Lee K."/>
            <person name="Cho J.C."/>
        </authorList>
    </citation>
    <scope>NUCLEOTIDE SEQUENCE [LARGE SCALE GENOMIC DNA]</scope>
    <source>
        <strain evidence="2 3">IMCC3317</strain>
    </source>
</reference>
<proteinExistence type="predicted"/>
<dbReference type="EMBL" id="CP019288">
    <property type="protein sequence ID" value="QHI35125.1"/>
    <property type="molecule type" value="Genomic_DNA"/>
</dbReference>
<keyword evidence="1" id="KW-0812">Transmembrane</keyword>
<accession>A0A7L4ZET4</accession>
<protein>
    <submittedName>
        <fullName evidence="2">Uncharacterized protein</fullName>
    </submittedName>
</protein>
<name>A0A7L4ZET4_9FLAO</name>